<feature type="region of interest" description="Disordered" evidence="1">
    <location>
        <begin position="1"/>
        <end position="89"/>
    </location>
</feature>
<comment type="caution">
    <text evidence="2">The sequence shown here is derived from an EMBL/GenBank/DDBJ whole genome shotgun (WGS) entry which is preliminary data.</text>
</comment>
<evidence type="ECO:0000313" key="2">
    <source>
        <dbReference type="EMBL" id="VTJ87406.1"/>
    </source>
</evidence>
<proteinExistence type="predicted"/>
<feature type="compositionally biased region" description="Acidic residues" evidence="1">
    <location>
        <begin position="56"/>
        <end position="70"/>
    </location>
</feature>
<feature type="compositionally biased region" description="Polar residues" evidence="1">
    <location>
        <begin position="80"/>
        <end position="89"/>
    </location>
</feature>
<evidence type="ECO:0000256" key="1">
    <source>
        <dbReference type="SAM" id="MobiDB-lite"/>
    </source>
</evidence>
<keyword evidence="3" id="KW-1185">Reference proteome</keyword>
<sequence>MQVAKSPEEASSLPNGDVVGEAESTAEGTEKAEESRESKAQGEGAEGAGELPESPEKEEEGETAAEEAADFFDSPRKSTPRSNISNVSP</sequence>
<dbReference type="AlphaFoldDB" id="A0A5E4D028"/>
<evidence type="ECO:0000313" key="3">
    <source>
        <dbReference type="Proteomes" id="UP000335636"/>
    </source>
</evidence>
<dbReference type="EMBL" id="CABDUW010002592">
    <property type="protein sequence ID" value="VTJ87406.1"/>
    <property type="molecule type" value="Genomic_DNA"/>
</dbReference>
<dbReference type="Proteomes" id="UP000335636">
    <property type="component" value="Unassembled WGS sequence"/>
</dbReference>
<name>A0A5E4D028_MARMO</name>
<accession>A0A5E4D028</accession>
<feature type="compositionally biased region" description="Basic and acidic residues" evidence="1">
    <location>
        <begin position="28"/>
        <end position="40"/>
    </location>
</feature>
<protein>
    <submittedName>
        <fullName evidence="2">Uncharacterized protein</fullName>
    </submittedName>
</protein>
<gene>
    <name evidence="2" type="ORF">MONAX_5E015974</name>
</gene>
<organism evidence="2 3">
    <name type="scientific">Marmota monax</name>
    <name type="common">Woodchuck</name>
    <dbReference type="NCBI Taxonomy" id="9995"/>
    <lineage>
        <taxon>Eukaryota</taxon>
        <taxon>Metazoa</taxon>
        <taxon>Chordata</taxon>
        <taxon>Craniata</taxon>
        <taxon>Vertebrata</taxon>
        <taxon>Euteleostomi</taxon>
        <taxon>Mammalia</taxon>
        <taxon>Eutheria</taxon>
        <taxon>Euarchontoglires</taxon>
        <taxon>Glires</taxon>
        <taxon>Rodentia</taxon>
        <taxon>Sciuromorpha</taxon>
        <taxon>Sciuridae</taxon>
        <taxon>Xerinae</taxon>
        <taxon>Marmotini</taxon>
        <taxon>Marmota</taxon>
    </lineage>
</organism>
<reference evidence="2" key="1">
    <citation type="submission" date="2019-04" db="EMBL/GenBank/DDBJ databases">
        <authorList>
            <person name="Alioto T."/>
            <person name="Alioto T."/>
        </authorList>
    </citation>
    <scope>NUCLEOTIDE SEQUENCE [LARGE SCALE GENOMIC DNA]</scope>
</reference>